<dbReference type="SUPFAM" id="SSF103473">
    <property type="entry name" value="MFS general substrate transporter"/>
    <property type="match status" value="1"/>
</dbReference>
<dbReference type="KEGG" id="bmor:101747090"/>
<dbReference type="GO" id="GO:0022857">
    <property type="term" value="F:transmembrane transporter activity"/>
    <property type="evidence" value="ECO:0007669"/>
    <property type="project" value="InterPro"/>
</dbReference>
<feature type="transmembrane region" description="Helical" evidence="5">
    <location>
        <begin position="62"/>
        <end position="84"/>
    </location>
</feature>
<evidence type="ECO:0000256" key="3">
    <source>
        <dbReference type="ARBA" id="ARBA00022989"/>
    </source>
</evidence>
<feature type="domain" description="Major facilitator superfamily (MFS) profile" evidence="6">
    <location>
        <begin position="1"/>
        <end position="444"/>
    </location>
</feature>
<feature type="transmembrane region" description="Helical" evidence="5">
    <location>
        <begin position="260"/>
        <end position="281"/>
    </location>
</feature>
<feature type="transmembrane region" description="Helical" evidence="5">
    <location>
        <begin position="148"/>
        <end position="167"/>
    </location>
</feature>
<keyword evidence="2 5" id="KW-0812">Transmembrane</keyword>
<evidence type="ECO:0000313" key="8">
    <source>
        <dbReference type="Proteomes" id="UP000005204"/>
    </source>
</evidence>
<name>A0A8R2AQT1_BOMMO</name>
<dbReference type="Pfam" id="PF00083">
    <property type="entry name" value="Sugar_tr"/>
    <property type="match status" value="1"/>
</dbReference>
<keyword evidence="3 5" id="KW-1133">Transmembrane helix</keyword>
<reference evidence="8" key="1">
    <citation type="journal article" date="2008" name="Insect Biochem. Mol. Biol.">
        <title>The genome of a lepidopteran model insect, the silkworm Bombyx mori.</title>
        <authorList>
            <consortium name="International Silkworm Genome Consortium"/>
        </authorList>
    </citation>
    <scope>NUCLEOTIDE SEQUENCE [LARGE SCALE GENOMIC DNA]</scope>
    <source>
        <strain evidence="8">p50T</strain>
    </source>
</reference>
<dbReference type="FunFam" id="1.20.1250.20:FF:000249">
    <property type="entry name" value="facilitated trehalose transporter Tret1"/>
    <property type="match status" value="1"/>
</dbReference>
<dbReference type="PANTHER" id="PTHR48021">
    <property type="match status" value="1"/>
</dbReference>
<feature type="transmembrane region" description="Helical" evidence="5">
    <location>
        <begin position="389"/>
        <end position="412"/>
    </location>
</feature>
<evidence type="ECO:0000313" key="7">
    <source>
        <dbReference type="EnsemblMetazoa" id="XP_004931991.2"/>
    </source>
</evidence>
<dbReference type="PANTHER" id="PTHR48021:SF1">
    <property type="entry name" value="GH07001P-RELATED"/>
    <property type="match status" value="1"/>
</dbReference>
<keyword evidence="8" id="KW-1185">Reference proteome</keyword>
<feature type="transmembrane region" description="Helical" evidence="5">
    <location>
        <begin position="91"/>
        <end position="109"/>
    </location>
</feature>
<evidence type="ECO:0000256" key="5">
    <source>
        <dbReference type="SAM" id="Phobius"/>
    </source>
</evidence>
<evidence type="ECO:0000256" key="4">
    <source>
        <dbReference type="ARBA" id="ARBA00023136"/>
    </source>
</evidence>
<dbReference type="RefSeq" id="XP_004931991.2">
    <property type="nucleotide sequence ID" value="XM_004931934.5"/>
</dbReference>
<feature type="transmembrane region" description="Helical" evidence="5">
    <location>
        <begin position="301"/>
        <end position="319"/>
    </location>
</feature>
<comment type="subcellular location">
    <subcellularLocation>
        <location evidence="1">Membrane</location>
        <topology evidence="1">Multi-pass membrane protein</topology>
    </subcellularLocation>
</comment>
<dbReference type="InterPro" id="IPR020846">
    <property type="entry name" value="MFS_dom"/>
</dbReference>
<dbReference type="PROSITE" id="PS50850">
    <property type="entry name" value="MFS"/>
    <property type="match status" value="1"/>
</dbReference>
<protein>
    <recommendedName>
        <fullName evidence="6">Major facilitator superfamily (MFS) profile domain-containing protein</fullName>
    </recommendedName>
</protein>
<reference evidence="7" key="2">
    <citation type="submission" date="2022-06" db="UniProtKB">
        <authorList>
            <consortium name="EnsemblMetazoa"/>
        </authorList>
    </citation>
    <scope>IDENTIFICATION</scope>
    <source>
        <strain evidence="7">p50T (Dazao)</strain>
    </source>
</reference>
<dbReference type="GeneID" id="101747090"/>
<dbReference type="AlphaFoldDB" id="A0A8R2AQT1"/>
<evidence type="ECO:0000259" key="6">
    <source>
        <dbReference type="PROSITE" id="PS50850"/>
    </source>
</evidence>
<dbReference type="GO" id="GO:0016020">
    <property type="term" value="C:membrane"/>
    <property type="evidence" value="ECO:0007669"/>
    <property type="project" value="UniProtKB-SubCell"/>
</dbReference>
<evidence type="ECO:0000256" key="1">
    <source>
        <dbReference type="ARBA" id="ARBA00004141"/>
    </source>
</evidence>
<proteinExistence type="predicted"/>
<accession>A0A8R2AQT1</accession>
<feature type="transmembrane region" description="Helical" evidence="5">
    <location>
        <begin position="115"/>
        <end position="136"/>
    </location>
</feature>
<evidence type="ECO:0000256" key="2">
    <source>
        <dbReference type="ARBA" id="ARBA00022692"/>
    </source>
</evidence>
<organism evidence="7 8">
    <name type="scientific">Bombyx mori</name>
    <name type="common">Silk moth</name>
    <dbReference type="NCBI Taxonomy" id="7091"/>
    <lineage>
        <taxon>Eukaryota</taxon>
        <taxon>Metazoa</taxon>
        <taxon>Ecdysozoa</taxon>
        <taxon>Arthropoda</taxon>
        <taxon>Hexapoda</taxon>
        <taxon>Insecta</taxon>
        <taxon>Pterygota</taxon>
        <taxon>Neoptera</taxon>
        <taxon>Endopterygota</taxon>
        <taxon>Lepidoptera</taxon>
        <taxon>Glossata</taxon>
        <taxon>Ditrysia</taxon>
        <taxon>Bombycoidea</taxon>
        <taxon>Bombycidae</taxon>
        <taxon>Bombycinae</taxon>
        <taxon>Bombyx</taxon>
    </lineage>
</organism>
<sequence>MQQGDKQYPGFWTRTSLIQFGYGIWVNLTAMSIGLCYGFSAVQIPQLNAKDSDIHPSLFEDSLVASILTLAAPIGCVLCGYLADTIGRRKVLALTKLPLALGWLFTGFARNPIQIILGRLILGIGCGMAMSSPRVYVTEICLPNMRGVVAAMPNLFVAVGITIQAALGSVFKWRILCYICGTYSVVMLIANFFLPETPYFVLMKDTEDKAKKSLTRFRGRDYDIDAEMVQIIEFKSANNIEKLNFRELIRALFKPSSCKPFFVIFSYFVAMQFAGVTILMMWTIEVLKASKTSLDPRYGNIILGFTRLSTACLTTVLLFKVGRKALALVSAIGVGIISVFLGLYIHYATRPTILPQLCFMAYMVFATFGYYTIPFVVMCELFPLQVRGLLGGLSLSSFNILMFLATFCFPYLRDSLGFAFTVLMFGIISLLSAVFLYYFLPETKGLTLREIEEYFKSGRSVRQSQTKLPALMKDAANKSATLLNKLKINK</sequence>
<feature type="transmembrane region" description="Helical" evidence="5">
    <location>
        <begin position="326"/>
        <end position="347"/>
    </location>
</feature>
<dbReference type="Gene3D" id="1.20.1250.20">
    <property type="entry name" value="MFS general substrate transporter like domains"/>
    <property type="match status" value="1"/>
</dbReference>
<dbReference type="OrthoDB" id="4142200at2759"/>
<dbReference type="EnsemblMetazoa" id="XM_004931934.4">
    <property type="protein sequence ID" value="XP_004931991.2"/>
    <property type="gene ID" value="LOC101747090"/>
</dbReference>
<feature type="transmembrane region" description="Helical" evidence="5">
    <location>
        <begin position="173"/>
        <end position="194"/>
    </location>
</feature>
<feature type="transmembrane region" description="Helical" evidence="5">
    <location>
        <begin position="353"/>
        <end position="377"/>
    </location>
</feature>
<dbReference type="InterPro" id="IPR005829">
    <property type="entry name" value="Sugar_transporter_CS"/>
</dbReference>
<dbReference type="InterPro" id="IPR036259">
    <property type="entry name" value="MFS_trans_sf"/>
</dbReference>
<dbReference type="InterPro" id="IPR050549">
    <property type="entry name" value="MFS_Trehalose_Transporter"/>
</dbReference>
<keyword evidence="4 5" id="KW-0472">Membrane</keyword>
<feature type="transmembrane region" description="Helical" evidence="5">
    <location>
        <begin position="20"/>
        <end position="42"/>
    </location>
</feature>
<dbReference type="PROSITE" id="PS00217">
    <property type="entry name" value="SUGAR_TRANSPORT_2"/>
    <property type="match status" value="1"/>
</dbReference>
<dbReference type="InterPro" id="IPR005828">
    <property type="entry name" value="MFS_sugar_transport-like"/>
</dbReference>
<feature type="transmembrane region" description="Helical" evidence="5">
    <location>
        <begin position="418"/>
        <end position="440"/>
    </location>
</feature>
<dbReference type="Proteomes" id="UP000005204">
    <property type="component" value="Unassembled WGS sequence"/>
</dbReference>